<dbReference type="PROSITE" id="PS50836">
    <property type="entry name" value="DOMON"/>
    <property type="match status" value="1"/>
</dbReference>
<evidence type="ECO:0000256" key="2">
    <source>
        <dbReference type="ARBA" id="ARBA00022448"/>
    </source>
</evidence>
<keyword evidence="2" id="KW-0813">Transport</keyword>
<sequence>MKELRVKGIYLHHREIKAVQGIKITAQELEHAIAGTCLSCLYVVGPDDDLEDVKEATMEDMKSVLNRIDKSGEGVYVQASTLGSLEALLEFLKSSDVKIPVSGIGIGPVHKKDVMKASVMIEKKKEYATILAFDVKVTPEARELADELGVKKDPIILGVDVLEGIAKVGTPICIPQRDFIDIERIASIENNLKPVDSAKKGMQVAVKIVGSNSEEQQKMFGRHFDVEDELIVGSNSEEQQKMFGRHFDDEEDELVSHISMSSYSFPNQNTYRSCSDLSVLKSFLHWNYNETTGTIEIAYRHTSIKSQTWVAWAVNPTRKGMVGSQAFVAHQTSAGIVQAYTSPVTTYGTVLEEDSLSFPVQNISAEFANNEMIIYSTFVLPKNMTIVNHVWQDGPVNEDNSLGIHALTGENVRSLATLDFLSGKIVATKLGDGSSNLLFKKIHGVLNMVSWGILMPIGVMTARYMKVFMDPTWFYAHIICQSSAYALGIAGAMTGLYLGRKSEGIQFDAHRYIGITLVILGLLQVNYY</sequence>
<dbReference type="SMART" id="SM00665">
    <property type="entry name" value="B561"/>
    <property type="match status" value="1"/>
</dbReference>
<dbReference type="AlphaFoldDB" id="A0AAD5I963"/>
<dbReference type="InterPro" id="IPR036925">
    <property type="entry name" value="TIF_IF2_dom3_sf"/>
</dbReference>
<dbReference type="Proteomes" id="UP001064489">
    <property type="component" value="Chromosome 12"/>
</dbReference>
<accession>A0AAD5I963</accession>
<dbReference type="SUPFAM" id="SSF50447">
    <property type="entry name" value="Translation proteins"/>
    <property type="match status" value="1"/>
</dbReference>
<dbReference type="InterPro" id="IPR005018">
    <property type="entry name" value="DOMON_domain"/>
</dbReference>
<feature type="transmembrane region" description="Helical" evidence="8">
    <location>
        <begin position="474"/>
        <end position="497"/>
    </location>
</feature>
<comment type="subcellular location">
    <subcellularLocation>
        <location evidence="1">Membrane</location>
    </subcellularLocation>
</comment>
<feature type="transmembrane region" description="Helical" evidence="8">
    <location>
        <begin position="509"/>
        <end position="527"/>
    </location>
</feature>
<dbReference type="GO" id="GO:0005525">
    <property type="term" value="F:GTP binding"/>
    <property type="evidence" value="ECO:0007669"/>
    <property type="project" value="UniProtKB-KW"/>
</dbReference>
<evidence type="ECO:0000256" key="7">
    <source>
        <dbReference type="ARBA" id="ARBA00023136"/>
    </source>
</evidence>
<keyword evidence="4" id="KW-0732">Signal</keyword>
<keyword evidence="7 8" id="KW-0472">Membrane</keyword>
<feature type="domain" description="DOMON" evidence="9">
    <location>
        <begin position="280"/>
        <end position="394"/>
    </location>
</feature>
<dbReference type="CDD" id="cd09629">
    <property type="entry name" value="DOMON_CIL1_like"/>
    <property type="match status" value="1"/>
</dbReference>
<dbReference type="InterPro" id="IPR006593">
    <property type="entry name" value="Cyt_b561/ferric_Rdtase_TM"/>
</dbReference>
<dbReference type="PANTHER" id="PTHR23130:SF167">
    <property type="entry name" value="CYTOCHROME B561 AND DOMON DOMAIN-CONTAINING PROTEIN"/>
    <property type="match status" value="1"/>
</dbReference>
<keyword evidence="6 8" id="KW-1133">Transmembrane helix</keyword>
<dbReference type="PROSITE" id="PS50939">
    <property type="entry name" value="CYTOCHROME_B561"/>
    <property type="match status" value="1"/>
</dbReference>
<evidence type="ECO:0000259" key="9">
    <source>
        <dbReference type="PROSITE" id="PS50836"/>
    </source>
</evidence>
<dbReference type="SUPFAM" id="SSF52156">
    <property type="entry name" value="Initiation factor IF2/eIF5b, domain 3"/>
    <property type="match status" value="1"/>
</dbReference>
<evidence type="ECO:0000313" key="12">
    <source>
        <dbReference type="Proteomes" id="UP001064489"/>
    </source>
</evidence>
<dbReference type="InterPro" id="IPR045265">
    <property type="entry name" value="AIR12_DOMON"/>
</dbReference>
<dbReference type="InterPro" id="IPR009000">
    <property type="entry name" value="Transl_B-barrel_sf"/>
</dbReference>
<evidence type="ECO:0000313" key="11">
    <source>
        <dbReference type="EMBL" id="KAI9156703.1"/>
    </source>
</evidence>
<reference evidence="11" key="2">
    <citation type="submission" date="2023-02" db="EMBL/GenBank/DDBJ databases">
        <authorList>
            <person name="Swenson N.G."/>
            <person name="Wegrzyn J.L."/>
            <person name="Mcevoy S.L."/>
        </authorList>
    </citation>
    <scope>NUCLEOTIDE SEQUENCE</scope>
    <source>
        <strain evidence="11">91603</strain>
        <tissue evidence="11">Leaf</tissue>
    </source>
</reference>
<evidence type="ECO:0000259" key="10">
    <source>
        <dbReference type="PROSITE" id="PS50939"/>
    </source>
</evidence>
<keyword evidence="5" id="KW-0249">Electron transport</keyword>
<reference evidence="11" key="1">
    <citation type="journal article" date="2022" name="Plant J.">
        <title>Strategies of tolerance reflected in two North American maple genomes.</title>
        <authorList>
            <person name="McEvoy S.L."/>
            <person name="Sezen U.U."/>
            <person name="Trouern-Trend A."/>
            <person name="McMahon S.M."/>
            <person name="Schaberg P.G."/>
            <person name="Yang J."/>
            <person name="Wegrzyn J.L."/>
            <person name="Swenson N.G."/>
        </authorList>
    </citation>
    <scope>NUCLEOTIDE SEQUENCE</scope>
    <source>
        <strain evidence="11">91603</strain>
    </source>
</reference>
<comment type="caution">
    <text evidence="11">The sequence shown here is derived from an EMBL/GenBank/DDBJ whole genome shotgun (WGS) entry which is preliminary data.</text>
</comment>
<feature type="domain" description="Cytochrome b561" evidence="10">
    <location>
        <begin position="401"/>
        <end position="528"/>
    </location>
</feature>
<dbReference type="CDD" id="cd08760">
    <property type="entry name" value="Cyt_b561_FRRS1_like"/>
    <property type="match status" value="1"/>
</dbReference>
<dbReference type="Gene3D" id="3.40.50.10050">
    <property type="entry name" value="Translation initiation factor IF- 2, domain 3"/>
    <property type="match status" value="1"/>
</dbReference>
<evidence type="ECO:0000256" key="4">
    <source>
        <dbReference type="ARBA" id="ARBA00022729"/>
    </source>
</evidence>
<protein>
    <recommendedName>
        <fullName evidence="13">Cytochrome b561 domain-containing protein</fullName>
    </recommendedName>
</protein>
<dbReference type="FunFam" id="3.40.50.10050:FF:000002">
    <property type="entry name" value="Eukaryotic translation initiation factor 5B"/>
    <property type="match status" value="1"/>
</dbReference>
<evidence type="ECO:0000256" key="5">
    <source>
        <dbReference type="ARBA" id="ARBA00022982"/>
    </source>
</evidence>
<dbReference type="Gene3D" id="1.20.120.1770">
    <property type="match status" value="1"/>
</dbReference>
<dbReference type="Gene3D" id="2.40.30.10">
    <property type="entry name" value="Translation factors"/>
    <property type="match status" value="2"/>
</dbReference>
<dbReference type="Pfam" id="PF11987">
    <property type="entry name" value="IF-2"/>
    <property type="match status" value="1"/>
</dbReference>
<proteinExistence type="predicted"/>
<evidence type="ECO:0008006" key="13">
    <source>
        <dbReference type="Google" id="ProtNLM"/>
    </source>
</evidence>
<dbReference type="PANTHER" id="PTHR23130">
    <property type="entry name" value="CYTOCHROME B561 AND DOMON DOMAIN-CONTAINING PROTEIN"/>
    <property type="match status" value="1"/>
</dbReference>
<name>A0AAD5I963_ACENE</name>
<evidence type="ECO:0000256" key="1">
    <source>
        <dbReference type="ARBA" id="ARBA00004370"/>
    </source>
</evidence>
<gene>
    <name evidence="11" type="ORF">LWI28_010816</name>
</gene>
<feature type="transmembrane region" description="Helical" evidence="8">
    <location>
        <begin position="444"/>
        <end position="462"/>
    </location>
</feature>
<dbReference type="InterPro" id="IPR023115">
    <property type="entry name" value="TIF_IF2_dom3"/>
</dbReference>
<organism evidence="11 12">
    <name type="scientific">Acer negundo</name>
    <name type="common">Box elder</name>
    <dbReference type="NCBI Taxonomy" id="4023"/>
    <lineage>
        <taxon>Eukaryota</taxon>
        <taxon>Viridiplantae</taxon>
        <taxon>Streptophyta</taxon>
        <taxon>Embryophyta</taxon>
        <taxon>Tracheophyta</taxon>
        <taxon>Spermatophyta</taxon>
        <taxon>Magnoliopsida</taxon>
        <taxon>eudicotyledons</taxon>
        <taxon>Gunneridae</taxon>
        <taxon>Pentapetalae</taxon>
        <taxon>rosids</taxon>
        <taxon>malvids</taxon>
        <taxon>Sapindales</taxon>
        <taxon>Sapindaceae</taxon>
        <taxon>Hippocastanoideae</taxon>
        <taxon>Acereae</taxon>
        <taxon>Acer</taxon>
    </lineage>
</organism>
<keyword evidence="3 8" id="KW-0812">Transmembrane</keyword>
<dbReference type="EMBL" id="JAJSOW010000107">
    <property type="protein sequence ID" value="KAI9156703.1"/>
    <property type="molecule type" value="Genomic_DNA"/>
</dbReference>
<evidence type="ECO:0000256" key="8">
    <source>
        <dbReference type="SAM" id="Phobius"/>
    </source>
</evidence>
<evidence type="ECO:0000256" key="3">
    <source>
        <dbReference type="ARBA" id="ARBA00022692"/>
    </source>
</evidence>
<evidence type="ECO:0000256" key="6">
    <source>
        <dbReference type="ARBA" id="ARBA00022989"/>
    </source>
</evidence>
<dbReference type="GO" id="GO:0006412">
    <property type="term" value="P:translation"/>
    <property type="evidence" value="ECO:0007669"/>
    <property type="project" value="UniProtKB-KW"/>
</dbReference>
<dbReference type="Pfam" id="PF04526">
    <property type="entry name" value="DUF568"/>
    <property type="match status" value="1"/>
</dbReference>
<dbReference type="GO" id="GO:0016020">
    <property type="term" value="C:membrane"/>
    <property type="evidence" value="ECO:0007669"/>
    <property type="project" value="UniProtKB-SubCell"/>
</dbReference>
<keyword evidence="12" id="KW-1185">Reference proteome</keyword>